<feature type="non-terminal residue" evidence="8">
    <location>
        <position position="1"/>
    </location>
</feature>
<keyword evidence="9" id="KW-1185">Reference proteome</keyword>
<gene>
    <name evidence="8" type="ORF">MICPUN_68014</name>
</gene>
<dbReference type="PROSITE" id="PS50030">
    <property type="entry name" value="UBA"/>
    <property type="match status" value="1"/>
</dbReference>
<dbReference type="PROSITE" id="PS50011">
    <property type="entry name" value="PROTEIN_KINASE_DOM"/>
    <property type="match status" value="1"/>
</dbReference>
<keyword evidence="5" id="KW-0067">ATP-binding</keyword>
<dbReference type="GeneID" id="8247978"/>
<dbReference type="Gene3D" id="1.10.510.10">
    <property type="entry name" value="Transferase(Phosphotransferase) domain 1"/>
    <property type="match status" value="1"/>
</dbReference>
<dbReference type="Proteomes" id="UP000002009">
    <property type="component" value="Chromosome 12"/>
</dbReference>
<dbReference type="InterPro" id="IPR000719">
    <property type="entry name" value="Prot_kinase_dom"/>
</dbReference>
<evidence type="ECO:0000256" key="5">
    <source>
        <dbReference type="ARBA" id="ARBA00022840"/>
    </source>
</evidence>
<feature type="non-terminal residue" evidence="8">
    <location>
        <position position="326"/>
    </location>
</feature>
<dbReference type="FunFam" id="1.10.510.10:FF:000571">
    <property type="entry name" value="Maternal embryonic leucine zipper kinase"/>
    <property type="match status" value="1"/>
</dbReference>
<organism evidence="8 9">
    <name type="scientific">Micromonas commoda (strain RCC299 / NOUM17 / CCMP2709)</name>
    <name type="common">Picoplanktonic green alga</name>
    <dbReference type="NCBI Taxonomy" id="296587"/>
    <lineage>
        <taxon>Eukaryota</taxon>
        <taxon>Viridiplantae</taxon>
        <taxon>Chlorophyta</taxon>
        <taxon>Mamiellophyceae</taxon>
        <taxon>Mamiellales</taxon>
        <taxon>Mamiellaceae</taxon>
        <taxon>Micromonas</taxon>
    </lineage>
</organism>
<dbReference type="RefSeq" id="XP_002509338.1">
    <property type="nucleotide sequence ID" value="XM_002509292.1"/>
</dbReference>
<evidence type="ECO:0000313" key="9">
    <source>
        <dbReference type="Proteomes" id="UP000002009"/>
    </source>
</evidence>
<evidence type="ECO:0000256" key="2">
    <source>
        <dbReference type="ARBA" id="ARBA00022679"/>
    </source>
</evidence>
<dbReference type="STRING" id="296587.C1FJH3"/>
<proteinExistence type="predicted"/>
<dbReference type="AlphaFoldDB" id="C1FJH3"/>
<sequence>SQLPGYNLGKVVGEGGFCKVRLGVHQVTGAKTAVKLVDKAKLTEENDRRRVGREIRVLKRLAHEHVIRLFDVVDSPKIVYVVMEYADGGSLLDYVRRRKKLPEPEAARFFHQMCRGLDYCHGVGVVHRDVKLENVLLDAGENVKLIDFGLSAVLAGDGKKLKVHCGSPSYAAPEIVARRAYDGPPVDVWSSGVVLFAMVAGYLPFHAHGGNKQELCAKIQRGAFTVPDAATEDFRALIKSVLKVDPVRRATLRQCLDSPWIRAHVRSRDHDAGKAAPAHYPAAVSGADLDSARVESLTDAGLDRRRLVEHLRAADHNYYTAAYHLL</sequence>
<keyword evidence="1" id="KW-0723">Serine/threonine-protein kinase</keyword>
<evidence type="ECO:0008006" key="10">
    <source>
        <dbReference type="Google" id="ProtNLM"/>
    </source>
</evidence>
<feature type="domain" description="Protein kinase" evidence="6">
    <location>
        <begin position="6"/>
        <end position="261"/>
    </location>
</feature>
<dbReference type="GO" id="GO:0035556">
    <property type="term" value="P:intracellular signal transduction"/>
    <property type="evidence" value="ECO:0007669"/>
    <property type="project" value="TreeGrafter"/>
</dbReference>
<keyword evidence="4" id="KW-0418">Kinase</keyword>
<dbReference type="eggNOG" id="KOG0583">
    <property type="taxonomic scope" value="Eukaryota"/>
</dbReference>
<dbReference type="InterPro" id="IPR015940">
    <property type="entry name" value="UBA"/>
</dbReference>
<reference evidence="8 9" key="1">
    <citation type="journal article" date="2009" name="Science">
        <title>Green evolution and dynamic adaptations revealed by genomes of the marine picoeukaryotes Micromonas.</title>
        <authorList>
            <person name="Worden A.Z."/>
            <person name="Lee J.H."/>
            <person name="Mock T."/>
            <person name="Rouze P."/>
            <person name="Simmons M.P."/>
            <person name="Aerts A.L."/>
            <person name="Allen A.E."/>
            <person name="Cuvelier M.L."/>
            <person name="Derelle E."/>
            <person name="Everett M.V."/>
            <person name="Foulon E."/>
            <person name="Grimwood J."/>
            <person name="Gundlach H."/>
            <person name="Henrissat B."/>
            <person name="Napoli C."/>
            <person name="McDonald S.M."/>
            <person name="Parker M.S."/>
            <person name="Rombauts S."/>
            <person name="Salamov A."/>
            <person name="Von Dassow P."/>
            <person name="Badger J.H."/>
            <person name="Coutinho P.M."/>
            <person name="Demir E."/>
            <person name="Dubchak I."/>
            <person name="Gentemann C."/>
            <person name="Eikrem W."/>
            <person name="Gready J.E."/>
            <person name="John U."/>
            <person name="Lanier W."/>
            <person name="Lindquist E.A."/>
            <person name="Lucas S."/>
            <person name="Mayer K.F."/>
            <person name="Moreau H."/>
            <person name="Not F."/>
            <person name="Otillar R."/>
            <person name="Panaud O."/>
            <person name="Pangilinan J."/>
            <person name="Paulsen I."/>
            <person name="Piegu B."/>
            <person name="Poliakov A."/>
            <person name="Robbens S."/>
            <person name="Schmutz J."/>
            <person name="Toulza E."/>
            <person name="Wyss T."/>
            <person name="Zelensky A."/>
            <person name="Zhou K."/>
            <person name="Armbrust E.V."/>
            <person name="Bhattacharya D."/>
            <person name="Goodenough U.W."/>
            <person name="Van de Peer Y."/>
            <person name="Grigoriev I.V."/>
        </authorList>
    </citation>
    <scope>NUCLEOTIDE SEQUENCE [LARGE SCALE GENOMIC DNA]</scope>
    <source>
        <strain evidence="9">RCC299 / NOUM17</strain>
    </source>
</reference>
<evidence type="ECO:0000259" key="7">
    <source>
        <dbReference type="PROSITE" id="PS50030"/>
    </source>
</evidence>
<dbReference type="PROSITE" id="PS00108">
    <property type="entry name" value="PROTEIN_KINASE_ST"/>
    <property type="match status" value="1"/>
</dbReference>
<evidence type="ECO:0000259" key="6">
    <source>
        <dbReference type="PROSITE" id="PS50011"/>
    </source>
</evidence>
<dbReference type="InParanoid" id="C1FJH3"/>
<dbReference type="GO" id="GO:0005524">
    <property type="term" value="F:ATP binding"/>
    <property type="evidence" value="ECO:0007669"/>
    <property type="project" value="UniProtKB-KW"/>
</dbReference>
<evidence type="ECO:0000256" key="1">
    <source>
        <dbReference type="ARBA" id="ARBA00022527"/>
    </source>
</evidence>
<dbReference type="OrthoDB" id="193931at2759"/>
<dbReference type="FunFam" id="3.30.200.20:FF:000003">
    <property type="entry name" value="Non-specific serine/threonine protein kinase"/>
    <property type="match status" value="1"/>
</dbReference>
<dbReference type="PANTHER" id="PTHR24346:SF30">
    <property type="entry name" value="MATERNAL EMBRYONIC LEUCINE ZIPPER KINASE"/>
    <property type="match status" value="1"/>
</dbReference>
<dbReference type="Pfam" id="PF00069">
    <property type="entry name" value="Pkinase"/>
    <property type="match status" value="1"/>
</dbReference>
<dbReference type="GO" id="GO:0004674">
    <property type="term" value="F:protein serine/threonine kinase activity"/>
    <property type="evidence" value="ECO:0007669"/>
    <property type="project" value="UniProtKB-KW"/>
</dbReference>
<dbReference type="KEGG" id="mis:MICPUN_68014"/>
<dbReference type="SUPFAM" id="SSF56112">
    <property type="entry name" value="Protein kinase-like (PK-like)"/>
    <property type="match status" value="1"/>
</dbReference>
<evidence type="ECO:0000313" key="8">
    <source>
        <dbReference type="EMBL" id="ACO70596.1"/>
    </source>
</evidence>
<protein>
    <recommendedName>
        <fullName evidence="10">Protein kinase domain-containing protein</fullName>
    </recommendedName>
</protein>
<keyword evidence="2" id="KW-0808">Transferase</keyword>
<dbReference type="GO" id="GO:0005737">
    <property type="term" value="C:cytoplasm"/>
    <property type="evidence" value="ECO:0007669"/>
    <property type="project" value="TreeGrafter"/>
</dbReference>
<dbReference type="PANTHER" id="PTHR24346">
    <property type="entry name" value="MAP/MICROTUBULE AFFINITY-REGULATING KINASE"/>
    <property type="match status" value="1"/>
</dbReference>
<dbReference type="CDD" id="cd14003">
    <property type="entry name" value="STKc_AMPK-like"/>
    <property type="match status" value="1"/>
</dbReference>
<evidence type="ECO:0000256" key="4">
    <source>
        <dbReference type="ARBA" id="ARBA00022777"/>
    </source>
</evidence>
<dbReference type="InterPro" id="IPR008271">
    <property type="entry name" value="Ser/Thr_kinase_AS"/>
</dbReference>
<feature type="domain" description="UBA" evidence="7">
    <location>
        <begin position="288"/>
        <end position="326"/>
    </location>
</feature>
<dbReference type="SMART" id="SM00220">
    <property type="entry name" value="S_TKc"/>
    <property type="match status" value="1"/>
</dbReference>
<name>C1FJH3_MICCC</name>
<dbReference type="EMBL" id="CP001577">
    <property type="protein sequence ID" value="ACO70596.1"/>
    <property type="molecule type" value="Genomic_DNA"/>
</dbReference>
<keyword evidence="3" id="KW-0547">Nucleotide-binding</keyword>
<accession>C1FJH3</accession>
<evidence type="ECO:0000256" key="3">
    <source>
        <dbReference type="ARBA" id="ARBA00022741"/>
    </source>
</evidence>
<dbReference type="InterPro" id="IPR011009">
    <property type="entry name" value="Kinase-like_dom_sf"/>
</dbReference>
<dbReference type="OMA" id="HKDIKCE"/>